<dbReference type="EMBL" id="NESQ01000229">
    <property type="protein sequence ID" value="PUU75492.1"/>
    <property type="molecule type" value="Genomic_DNA"/>
</dbReference>
<evidence type="ECO:0000259" key="1">
    <source>
        <dbReference type="Pfam" id="PF13391"/>
    </source>
</evidence>
<sequence>MTSTDQDTFTYRYDGPPINRTAYRNLFIYDSDNHDTVLGGLWVAEGVTNTNLYSMADILCIFTNAFDLQDDKQCLVERNEQPLRPGNYYIVTNGSISVTNEVPLLRTLSTPSGTRVESFFHSITVPPASESDGSINSVQNGILLTLDTHILFDCYDFSINPDDGYKIVCFSPLASHYGIAGRQLDQRLLDDPLRPVDQLFRWHFRQAVLTNMKGAGEVFFEMDFPPDSDMMGQIMSGPRAAERLEFELFTRLNRVEGQCSFINCLGVL</sequence>
<gene>
    <name evidence="3" type="ORF">B9Z19DRAFT_1102938</name>
</gene>
<dbReference type="Pfam" id="PF13391">
    <property type="entry name" value="HNH_2"/>
    <property type="match status" value="1"/>
</dbReference>
<protein>
    <submittedName>
        <fullName evidence="3">Uncharacterized protein</fullName>
    </submittedName>
</protein>
<accession>A0A2T6ZJ41</accession>
<evidence type="ECO:0000313" key="4">
    <source>
        <dbReference type="Proteomes" id="UP000244722"/>
    </source>
</evidence>
<reference evidence="3 4" key="1">
    <citation type="submission" date="2017-04" db="EMBL/GenBank/DDBJ databases">
        <title>Draft genome sequence of Tuber borchii Vittad., a whitish edible truffle.</title>
        <authorList>
            <consortium name="DOE Joint Genome Institute"/>
            <person name="Murat C."/>
            <person name="Kuo A."/>
            <person name="Barry K.W."/>
            <person name="Clum A."/>
            <person name="Dockter R.B."/>
            <person name="Fauchery L."/>
            <person name="Iotti M."/>
            <person name="Kohler A."/>
            <person name="Labutti K."/>
            <person name="Lindquist E.A."/>
            <person name="Lipzen A."/>
            <person name="Ohm R.A."/>
            <person name="Wang M."/>
            <person name="Grigoriev I.V."/>
            <person name="Zambonelli A."/>
            <person name="Martin F.M."/>
        </authorList>
    </citation>
    <scope>NUCLEOTIDE SEQUENCE [LARGE SCALE GENOMIC DNA]</scope>
    <source>
        <strain evidence="3 4">Tbo3840</strain>
    </source>
</reference>
<dbReference type="Pfam" id="PF25324">
    <property type="entry name" value="DUF7881"/>
    <property type="match status" value="1"/>
</dbReference>
<dbReference type="InterPro" id="IPR003615">
    <property type="entry name" value="HNH_nuc"/>
</dbReference>
<organism evidence="3 4">
    <name type="scientific">Tuber borchii</name>
    <name type="common">White truffle</name>
    <dbReference type="NCBI Taxonomy" id="42251"/>
    <lineage>
        <taxon>Eukaryota</taxon>
        <taxon>Fungi</taxon>
        <taxon>Dikarya</taxon>
        <taxon>Ascomycota</taxon>
        <taxon>Pezizomycotina</taxon>
        <taxon>Pezizomycetes</taxon>
        <taxon>Pezizales</taxon>
        <taxon>Tuberaceae</taxon>
        <taxon>Tuber</taxon>
    </lineage>
</organism>
<dbReference type="AlphaFoldDB" id="A0A2T6ZJ41"/>
<dbReference type="STRING" id="42251.A0A2T6ZJ41"/>
<dbReference type="InterPro" id="IPR057203">
    <property type="entry name" value="DUF7881"/>
</dbReference>
<keyword evidence="4" id="KW-1185">Reference proteome</keyword>
<proteinExistence type="predicted"/>
<comment type="caution">
    <text evidence="3">The sequence shown here is derived from an EMBL/GenBank/DDBJ whole genome shotgun (WGS) entry which is preliminary data.</text>
</comment>
<evidence type="ECO:0000259" key="2">
    <source>
        <dbReference type="Pfam" id="PF25324"/>
    </source>
</evidence>
<evidence type="ECO:0000313" key="3">
    <source>
        <dbReference type="EMBL" id="PUU75492.1"/>
    </source>
</evidence>
<dbReference type="OrthoDB" id="3433692at2759"/>
<dbReference type="Proteomes" id="UP000244722">
    <property type="component" value="Unassembled WGS sequence"/>
</dbReference>
<name>A0A2T6ZJ41_TUBBO</name>
<feature type="domain" description="HNH nuclease" evidence="1">
    <location>
        <begin position="127"/>
        <end position="160"/>
    </location>
</feature>
<feature type="domain" description="DUF7881" evidence="2">
    <location>
        <begin position="23"/>
        <end position="96"/>
    </location>
</feature>